<feature type="transmembrane region" description="Helical" evidence="7">
    <location>
        <begin position="483"/>
        <end position="503"/>
    </location>
</feature>
<dbReference type="PANTHER" id="PTHR42718">
    <property type="entry name" value="MAJOR FACILITATOR SUPERFAMILY MULTIDRUG TRANSPORTER MFSC"/>
    <property type="match status" value="1"/>
</dbReference>
<gene>
    <name evidence="9" type="ORF">L201_002252</name>
</gene>
<feature type="transmembrane region" description="Helical" evidence="7">
    <location>
        <begin position="242"/>
        <end position="265"/>
    </location>
</feature>
<keyword evidence="3 7" id="KW-0812">Transmembrane</keyword>
<evidence type="ECO:0000259" key="8">
    <source>
        <dbReference type="PROSITE" id="PS50850"/>
    </source>
</evidence>
<feature type="transmembrane region" description="Helical" evidence="7">
    <location>
        <begin position="115"/>
        <end position="138"/>
    </location>
</feature>
<proteinExistence type="predicted"/>
<reference evidence="9 10" key="1">
    <citation type="submission" date="2024-01" db="EMBL/GenBank/DDBJ databases">
        <title>Comparative genomics of Cryptococcus and Kwoniella reveals pathogenesis evolution and contrasting modes of karyotype evolution via chromosome fusion or intercentromeric recombination.</title>
        <authorList>
            <person name="Coelho M.A."/>
            <person name="David-Palma M."/>
            <person name="Shea T."/>
            <person name="Bowers K."/>
            <person name="McGinley-Smith S."/>
            <person name="Mohammad A.W."/>
            <person name="Gnirke A."/>
            <person name="Yurkov A.M."/>
            <person name="Nowrousian M."/>
            <person name="Sun S."/>
            <person name="Cuomo C.A."/>
            <person name="Heitman J."/>
        </authorList>
    </citation>
    <scope>NUCLEOTIDE SEQUENCE [LARGE SCALE GENOMIC DNA]</scope>
    <source>
        <strain evidence="9 10">CBS 6074</strain>
    </source>
</reference>
<evidence type="ECO:0000256" key="6">
    <source>
        <dbReference type="SAM" id="MobiDB-lite"/>
    </source>
</evidence>
<feature type="transmembrane region" description="Helical" evidence="7">
    <location>
        <begin position="277"/>
        <end position="298"/>
    </location>
</feature>
<feature type="transmembrane region" description="Helical" evidence="7">
    <location>
        <begin position="380"/>
        <end position="401"/>
    </location>
</feature>
<feature type="transmembrane region" description="Helical" evidence="7">
    <location>
        <begin position="515"/>
        <end position="538"/>
    </location>
</feature>
<dbReference type="Proteomes" id="UP001355207">
    <property type="component" value="Chromosome 2"/>
</dbReference>
<keyword evidence="5 7" id="KW-0472">Membrane</keyword>
<feature type="compositionally biased region" description="Low complexity" evidence="6">
    <location>
        <begin position="31"/>
        <end position="43"/>
    </location>
</feature>
<dbReference type="GO" id="GO:0016020">
    <property type="term" value="C:membrane"/>
    <property type="evidence" value="ECO:0007669"/>
    <property type="project" value="UniProtKB-SubCell"/>
</dbReference>
<dbReference type="InterPro" id="IPR036259">
    <property type="entry name" value="MFS_trans_sf"/>
</dbReference>
<dbReference type="GeneID" id="91092924"/>
<feature type="transmembrane region" description="Helical" evidence="7">
    <location>
        <begin position="153"/>
        <end position="171"/>
    </location>
</feature>
<feature type="region of interest" description="Disordered" evidence="6">
    <location>
        <begin position="589"/>
        <end position="618"/>
    </location>
</feature>
<keyword evidence="4 7" id="KW-1133">Transmembrane helix</keyword>
<evidence type="ECO:0000256" key="2">
    <source>
        <dbReference type="ARBA" id="ARBA00022448"/>
    </source>
</evidence>
<evidence type="ECO:0000313" key="10">
    <source>
        <dbReference type="Proteomes" id="UP001355207"/>
    </source>
</evidence>
<dbReference type="PROSITE" id="PS50850">
    <property type="entry name" value="MFS"/>
    <property type="match status" value="1"/>
</dbReference>
<evidence type="ECO:0000256" key="5">
    <source>
        <dbReference type="ARBA" id="ARBA00023136"/>
    </source>
</evidence>
<dbReference type="InterPro" id="IPR011701">
    <property type="entry name" value="MFS"/>
</dbReference>
<keyword evidence="10" id="KW-1185">Reference proteome</keyword>
<accession>A0AAX4JR50</accession>
<dbReference type="AlphaFoldDB" id="A0AAX4JR50"/>
<feature type="transmembrane region" description="Helical" evidence="7">
    <location>
        <begin position="183"/>
        <end position="202"/>
    </location>
</feature>
<feature type="transmembrane region" description="Helical" evidence="7">
    <location>
        <begin position="319"/>
        <end position="343"/>
    </location>
</feature>
<feature type="compositionally biased region" description="Low complexity" evidence="6">
    <location>
        <begin position="76"/>
        <end position="89"/>
    </location>
</feature>
<evidence type="ECO:0000313" key="9">
    <source>
        <dbReference type="EMBL" id="WWC87363.1"/>
    </source>
</evidence>
<evidence type="ECO:0000256" key="3">
    <source>
        <dbReference type="ARBA" id="ARBA00022692"/>
    </source>
</evidence>
<feature type="transmembrane region" description="Helical" evidence="7">
    <location>
        <begin position="453"/>
        <end position="471"/>
    </location>
</feature>
<dbReference type="EMBL" id="CP144099">
    <property type="protein sequence ID" value="WWC87363.1"/>
    <property type="molecule type" value="Genomic_DNA"/>
</dbReference>
<dbReference type="GO" id="GO:0022857">
    <property type="term" value="F:transmembrane transporter activity"/>
    <property type="evidence" value="ECO:0007669"/>
    <property type="project" value="InterPro"/>
</dbReference>
<dbReference type="Pfam" id="PF07690">
    <property type="entry name" value="MFS_1"/>
    <property type="match status" value="1"/>
</dbReference>
<comment type="subcellular location">
    <subcellularLocation>
        <location evidence="1">Membrane</location>
        <topology evidence="1">Multi-pass membrane protein</topology>
    </subcellularLocation>
</comment>
<dbReference type="InterPro" id="IPR020846">
    <property type="entry name" value="MFS_dom"/>
</dbReference>
<feature type="transmembrane region" description="Helical" evidence="7">
    <location>
        <begin position="349"/>
        <end position="368"/>
    </location>
</feature>
<evidence type="ECO:0000256" key="4">
    <source>
        <dbReference type="ARBA" id="ARBA00022989"/>
    </source>
</evidence>
<evidence type="ECO:0000256" key="7">
    <source>
        <dbReference type="SAM" id="Phobius"/>
    </source>
</evidence>
<dbReference type="RefSeq" id="XP_066074126.1">
    <property type="nucleotide sequence ID" value="XM_066218029.1"/>
</dbReference>
<dbReference type="PANTHER" id="PTHR42718:SF9">
    <property type="entry name" value="MAJOR FACILITATOR SUPERFAMILY MULTIDRUG TRANSPORTER MFSC"/>
    <property type="match status" value="1"/>
</dbReference>
<feature type="transmembrane region" description="Helical" evidence="7">
    <location>
        <begin position="421"/>
        <end position="441"/>
    </location>
</feature>
<evidence type="ECO:0000256" key="1">
    <source>
        <dbReference type="ARBA" id="ARBA00004141"/>
    </source>
</evidence>
<sequence>MASTIQNTNQVPSHEPFERNDTIDTYTSTIASPNPSSADPSSNIESPSPNRTVVDLDENGKCQVSPNKLEKKLEGEQAQQQQEQQQNQETELKRHKSTVTTVNGAEIKLSQKRTWFLLLVFSVAQYLDIASYSGLFVFTDAVLTDLDILYESSSWIITAYSVTFAAFLLFWGRVSDLYSAKPVFTYGFLLLGVINLIISFMTNKYAYFVFRAISGIAGAATIPSAFRLILAIFEPEELNVALTLFGLSGAIANVTGLVLAGFFGFITAGGQNSAWRWFFRMIAIVCVPFAFAAITLVPKTKGDKADECTSKDKFERLDLIGSSLMLFSIILIILGLTLGASYGWKTAKFLVPFLLSWPLFIAFFIWESKLPEGYALIPPSFWKIPNMTLLIVFALGIYPWWAVNQLPLVERFLVVFGETPIIAAVRMLPEGLAALAVAMVIPPLLQKLGSGKWPIAAGMLLGSVAYLLFIFTPNGTVHNHEYWRWSFPAMIIGSGAAMASFLGTNITVMTSVPPAMSGVAGAMLQVSLQVGAVLGLSVQAGLLTLNPGSITNYSNVQASFWFQFGWSIFNMLLIIIFFRPGKAAKGSEQAAKLEKIHSRQSQLGDSNKKGPESSDVMV</sequence>
<name>A0AAX4JR50_9TREE</name>
<feature type="compositionally biased region" description="Polar residues" evidence="6">
    <location>
        <begin position="1"/>
        <end position="12"/>
    </location>
</feature>
<dbReference type="SUPFAM" id="SSF103473">
    <property type="entry name" value="MFS general substrate transporter"/>
    <property type="match status" value="2"/>
</dbReference>
<feature type="transmembrane region" description="Helical" evidence="7">
    <location>
        <begin position="558"/>
        <end position="578"/>
    </location>
</feature>
<keyword evidence="2" id="KW-0813">Transport</keyword>
<feature type="region of interest" description="Disordered" evidence="6">
    <location>
        <begin position="1"/>
        <end position="58"/>
    </location>
</feature>
<protein>
    <recommendedName>
        <fullName evidence="8">Major facilitator superfamily (MFS) profile domain-containing protein</fullName>
    </recommendedName>
</protein>
<dbReference type="Gene3D" id="1.20.1250.20">
    <property type="entry name" value="MFS general substrate transporter like domains"/>
    <property type="match status" value="2"/>
</dbReference>
<feature type="transmembrane region" description="Helical" evidence="7">
    <location>
        <begin position="208"/>
        <end position="230"/>
    </location>
</feature>
<feature type="domain" description="Major facilitator superfamily (MFS) profile" evidence="8">
    <location>
        <begin position="117"/>
        <end position="582"/>
    </location>
</feature>
<organism evidence="9 10">
    <name type="scientific">Kwoniella dendrophila CBS 6074</name>
    <dbReference type="NCBI Taxonomy" id="1295534"/>
    <lineage>
        <taxon>Eukaryota</taxon>
        <taxon>Fungi</taxon>
        <taxon>Dikarya</taxon>
        <taxon>Basidiomycota</taxon>
        <taxon>Agaricomycotina</taxon>
        <taxon>Tremellomycetes</taxon>
        <taxon>Tremellales</taxon>
        <taxon>Cryptococcaceae</taxon>
        <taxon>Kwoniella</taxon>
    </lineage>
</organism>
<feature type="region of interest" description="Disordered" evidence="6">
    <location>
        <begin position="74"/>
        <end position="95"/>
    </location>
</feature>